<accession>K4JT32</accession>
<name>K4JT32_9CAUD</name>
<sequence length="71" mass="7933">MSLNDKALERAAEELWNAIGYRNFDGEDNPYQEAAARTDAEEPGYRLAGYVHSVRKLARRAVTAYLAGEEA</sequence>
<dbReference type="GeneID" id="13995354"/>
<gene>
    <name evidence="1" type="ORF">CcrColossus_gp426</name>
</gene>
<dbReference type="Proteomes" id="UP000000463">
    <property type="component" value="Segment"/>
</dbReference>
<dbReference type="RefSeq" id="YP_006988660.1">
    <property type="nucleotide sequence ID" value="NC_019406.1"/>
</dbReference>
<evidence type="ECO:0000313" key="1">
    <source>
        <dbReference type="EMBL" id="AFU88296.1"/>
    </source>
</evidence>
<reference evidence="1 2" key="1">
    <citation type="journal article" date="2012" name="BMC Genomics">
        <title>The Caulobacter crescentus phage phiCbK: genomics of a canonical phage.</title>
        <authorList>
            <person name="Gill J.J."/>
            <person name="Berry J.D."/>
            <person name="Russell W.K."/>
            <person name="Lessor L."/>
            <person name="Escobar Garcia D.A."/>
            <person name="Hernandez D."/>
            <person name="Kane A."/>
            <person name="Keene J."/>
            <person name="Maddox M."/>
            <person name="Martin R."/>
            <person name="Mohan S."/>
            <person name="Thorn A.M."/>
            <person name="Russell D.H."/>
            <person name="Young R."/>
        </authorList>
    </citation>
    <scope>NUCLEOTIDE SEQUENCE [LARGE SCALE GENOMIC DNA]</scope>
</reference>
<dbReference type="KEGG" id="vg:13995354"/>
<dbReference type="EMBL" id="JX100810">
    <property type="protein sequence ID" value="AFU88296.1"/>
    <property type="molecule type" value="Genomic_DNA"/>
</dbReference>
<evidence type="ECO:0000313" key="2">
    <source>
        <dbReference type="Proteomes" id="UP000000463"/>
    </source>
</evidence>
<proteinExistence type="predicted"/>
<organism evidence="1 2">
    <name type="scientific">Caulobacter phage CcrColossus</name>
    <dbReference type="NCBI Taxonomy" id="1211640"/>
    <lineage>
        <taxon>Viruses</taxon>
        <taxon>Duplodnaviria</taxon>
        <taxon>Heunggongvirae</taxon>
        <taxon>Uroviricota</taxon>
        <taxon>Caudoviricetes</taxon>
        <taxon>Jeanschmidtviridae</taxon>
        <taxon>Colossusvirus</taxon>
        <taxon>Colossusvirus colossus</taxon>
    </lineage>
</organism>
<protein>
    <submittedName>
        <fullName evidence="1">Uncharacterized protein</fullName>
    </submittedName>
</protein>
<keyword evidence="2" id="KW-1185">Reference proteome</keyword>